<dbReference type="Proteomes" id="UP000693738">
    <property type="component" value="Unassembled WGS sequence"/>
</dbReference>
<organism evidence="2 3">
    <name type="scientific">Fusarium equiseti</name>
    <name type="common">Fusarium scirpi</name>
    <dbReference type="NCBI Taxonomy" id="61235"/>
    <lineage>
        <taxon>Eukaryota</taxon>
        <taxon>Fungi</taxon>
        <taxon>Dikarya</taxon>
        <taxon>Ascomycota</taxon>
        <taxon>Pezizomycotina</taxon>
        <taxon>Sordariomycetes</taxon>
        <taxon>Hypocreomycetidae</taxon>
        <taxon>Hypocreales</taxon>
        <taxon>Nectriaceae</taxon>
        <taxon>Fusarium</taxon>
        <taxon>Fusarium incarnatum-equiseti species complex</taxon>
    </lineage>
</organism>
<comment type="caution">
    <text evidence="2">The sequence shown here is derived from an EMBL/GenBank/DDBJ whole genome shotgun (WGS) entry which is preliminary data.</text>
</comment>
<proteinExistence type="predicted"/>
<sequence>MPNLKVDCSQWIELGDFISYIRLLDYETWFEKNKLQICWSEICNVIYGIGNPDISGIGVTVGYVLGISPGISLSLAVIVLKQKGMPSRWYHTAKSGLTAFVDSPGTTGQHLLGRYREPQYQAAFT</sequence>
<evidence type="ECO:0000313" key="2">
    <source>
        <dbReference type="EMBL" id="CAG7563117.1"/>
    </source>
</evidence>
<gene>
    <name evidence="2" type="ORF">FEQUK3_LOCUS8828</name>
</gene>
<keyword evidence="1" id="KW-0472">Membrane</keyword>
<feature type="transmembrane region" description="Helical" evidence="1">
    <location>
        <begin position="61"/>
        <end position="80"/>
    </location>
</feature>
<protein>
    <submittedName>
        <fullName evidence="2">Uncharacterized protein</fullName>
    </submittedName>
</protein>
<evidence type="ECO:0000256" key="1">
    <source>
        <dbReference type="SAM" id="Phobius"/>
    </source>
</evidence>
<accession>A0A8J2IYW6</accession>
<name>A0A8J2IYW6_FUSEQ</name>
<reference evidence="2" key="1">
    <citation type="submission" date="2021-05" db="EMBL/GenBank/DDBJ databases">
        <authorList>
            <person name="Khan N."/>
        </authorList>
    </citation>
    <scope>NUCLEOTIDE SEQUENCE</scope>
</reference>
<keyword evidence="1" id="KW-0812">Transmembrane</keyword>
<keyword evidence="1" id="KW-1133">Transmembrane helix</keyword>
<dbReference type="EMBL" id="CAJSTJ010000153">
    <property type="protein sequence ID" value="CAG7563117.1"/>
    <property type="molecule type" value="Genomic_DNA"/>
</dbReference>
<dbReference type="AlphaFoldDB" id="A0A8J2IYW6"/>
<evidence type="ECO:0000313" key="3">
    <source>
        <dbReference type="Proteomes" id="UP000693738"/>
    </source>
</evidence>